<reference evidence="9" key="1">
    <citation type="journal article" date="2021" name="Nat. Commun.">
        <title>Genetic determinants of endophytism in the Arabidopsis root mycobiome.</title>
        <authorList>
            <person name="Mesny F."/>
            <person name="Miyauchi S."/>
            <person name="Thiergart T."/>
            <person name="Pickel B."/>
            <person name="Atanasova L."/>
            <person name="Karlsson M."/>
            <person name="Huettel B."/>
            <person name="Barry K.W."/>
            <person name="Haridas S."/>
            <person name="Chen C."/>
            <person name="Bauer D."/>
            <person name="Andreopoulos W."/>
            <person name="Pangilinan J."/>
            <person name="LaButti K."/>
            <person name="Riley R."/>
            <person name="Lipzen A."/>
            <person name="Clum A."/>
            <person name="Drula E."/>
            <person name="Henrissat B."/>
            <person name="Kohler A."/>
            <person name="Grigoriev I.V."/>
            <person name="Martin F.M."/>
            <person name="Hacquard S."/>
        </authorList>
    </citation>
    <scope>NUCLEOTIDE SEQUENCE</scope>
    <source>
        <strain evidence="9">MPI-CAGE-AT-0147</strain>
    </source>
</reference>
<evidence type="ECO:0000256" key="7">
    <source>
        <dbReference type="ARBA" id="ARBA00023157"/>
    </source>
</evidence>
<comment type="similarity">
    <text evidence="1 8">Belongs to the tannase family.</text>
</comment>
<dbReference type="PANTHER" id="PTHR33938">
    <property type="entry name" value="FERULOYL ESTERASE B-RELATED"/>
    <property type="match status" value="1"/>
</dbReference>
<name>A0A9P9J0E8_9HYPO</name>
<gene>
    <name evidence="9" type="ORF">EDB81DRAFT_689886</name>
</gene>
<keyword evidence="5 8" id="KW-0378">Hydrolase</keyword>
<evidence type="ECO:0000256" key="6">
    <source>
        <dbReference type="ARBA" id="ARBA00022837"/>
    </source>
</evidence>
<evidence type="ECO:0000313" key="10">
    <source>
        <dbReference type="Proteomes" id="UP000738349"/>
    </source>
</evidence>
<dbReference type="GO" id="GO:0030600">
    <property type="term" value="F:feruloyl esterase activity"/>
    <property type="evidence" value="ECO:0007669"/>
    <property type="project" value="UniProtKB-ARBA"/>
</dbReference>
<evidence type="ECO:0000256" key="1">
    <source>
        <dbReference type="ARBA" id="ARBA00006249"/>
    </source>
</evidence>
<dbReference type="InterPro" id="IPR011118">
    <property type="entry name" value="Tannase/feruloyl_esterase"/>
</dbReference>
<evidence type="ECO:0000313" key="9">
    <source>
        <dbReference type="EMBL" id="KAH7143401.1"/>
    </source>
</evidence>
<evidence type="ECO:0000256" key="3">
    <source>
        <dbReference type="ARBA" id="ARBA00022723"/>
    </source>
</evidence>
<evidence type="ECO:0000256" key="8">
    <source>
        <dbReference type="RuleBase" id="RU361238"/>
    </source>
</evidence>
<dbReference type="AlphaFoldDB" id="A0A9P9J0E8"/>
<keyword evidence="3" id="KW-0479">Metal-binding</keyword>
<evidence type="ECO:0000256" key="5">
    <source>
        <dbReference type="ARBA" id="ARBA00022801"/>
    </source>
</evidence>
<dbReference type="EC" id="3.1.1.-" evidence="8"/>
<feature type="signal peptide" evidence="8">
    <location>
        <begin position="1"/>
        <end position="21"/>
    </location>
</feature>
<sequence length="534" mass="57352">MHVPIPPLILGFALQILPAQAAPSTWASCRDIPAPNVPGAVVKSVTSRAYQDHSVTASSPTLLQDVSHLNICEVNVTLSHYYEDDVVLVQTWLPLHGWNSRYVAIGGGAWLAGLGSVDLALPASQGYAVSSTDAGLSGNAVDPSAWALKPDGTVNTGLLTNFASRSIHDMALVGKSVTAAFYKKPAKHAFFNGCSTGGRQGLAAAQSYPEDFDGILAGAPAIYWTEYVIAELWPQVVMREADYYLSACEADAFVEAAVKACDGADGVKDGVITHPLECHFDPFTLVGRKVQCDKESVKITRKAASIVSNIWAGPTTSTGKKLWYGMLRGASLNPLANTKDVNGTTVGDPFFVADTWVRDFVKADPTFDTTQLDSASLESLFYQSKDKFSHIMDSANPNLSLFKRAGGKLVIWHGLADQLIYPQDSIKYVEEVKQNLKQHGETCAVTDFLRLFLAPGVDHCGYAQSSGAVPTDPFGALVAWVEKGKAPQSLAAHTKPDAPAQFSRKLCPYPLVAEYKGKGDPKVAESYACVVKHR</sequence>
<comment type="caution">
    <text evidence="9">The sequence shown here is derived from an EMBL/GenBank/DDBJ whole genome shotgun (WGS) entry which is preliminary data.</text>
</comment>
<dbReference type="InterPro" id="IPR029058">
    <property type="entry name" value="AB_hydrolase_fold"/>
</dbReference>
<keyword evidence="6" id="KW-0106">Calcium</keyword>
<dbReference type="Proteomes" id="UP000738349">
    <property type="component" value="Unassembled WGS sequence"/>
</dbReference>
<proteinExistence type="inferred from homology"/>
<dbReference type="Gene3D" id="3.40.50.1820">
    <property type="entry name" value="alpha/beta hydrolase"/>
    <property type="match status" value="1"/>
</dbReference>
<dbReference type="PANTHER" id="PTHR33938:SF8">
    <property type="entry name" value="CARBOXYLIC ESTER HYDROLASE"/>
    <property type="match status" value="1"/>
</dbReference>
<keyword evidence="2" id="KW-0719">Serine esterase</keyword>
<keyword evidence="4 8" id="KW-0732">Signal</keyword>
<dbReference type="OrthoDB" id="3039123at2759"/>
<keyword evidence="7" id="KW-1015">Disulfide bond</keyword>
<protein>
    <recommendedName>
        <fullName evidence="8">Carboxylic ester hydrolase</fullName>
        <ecNumber evidence="8">3.1.1.-</ecNumber>
    </recommendedName>
</protein>
<dbReference type="GO" id="GO:0046872">
    <property type="term" value="F:metal ion binding"/>
    <property type="evidence" value="ECO:0007669"/>
    <property type="project" value="UniProtKB-KW"/>
</dbReference>
<dbReference type="Pfam" id="PF07519">
    <property type="entry name" value="Tannase"/>
    <property type="match status" value="1"/>
</dbReference>
<dbReference type="SUPFAM" id="SSF53474">
    <property type="entry name" value="alpha/beta-Hydrolases"/>
    <property type="match status" value="1"/>
</dbReference>
<evidence type="ECO:0000256" key="2">
    <source>
        <dbReference type="ARBA" id="ARBA00022487"/>
    </source>
</evidence>
<keyword evidence="10" id="KW-1185">Reference proteome</keyword>
<accession>A0A9P9J0E8</accession>
<dbReference type="EMBL" id="JAGMUV010000009">
    <property type="protein sequence ID" value="KAH7143401.1"/>
    <property type="molecule type" value="Genomic_DNA"/>
</dbReference>
<feature type="chain" id="PRO_5040535706" description="Carboxylic ester hydrolase" evidence="8">
    <location>
        <begin position="22"/>
        <end position="534"/>
    </location>
</feature>
<organism evidence="9 10">
    <name type="scientific">Dactylonectria macrodidyma</name>
    <dbReference type="NCBI Taxonomy" id="307937"/>
    <lineage>
        <taxon>Eukaryota</taxon>
        <taxon>Fungi</taxon>
        <taxon>Dikarya</taxon>
        <taxon>Ascomycota</taxon>
        <taxon>Pezizomycotina</taxon>
        <taxon>Sordariomycetes</taxon>
        <taxon>Hypocreomycetidae</taxon>
        <taxon>Hypocreales</taxon>
        <taxon>Nectriaceae</taxon>
        <taxon>Dactylonectria</taxon>
    </lineage>
</organism>
<evidence type="ECO:0000256" key="4">
    <source>
        <dbReference type="ARBA" id="ARBA00022729"/>
    </source>
</evidence>